<protein>
    <submittedName>
        <fullName evidence="2">Uncharacterized protein</fullName>
    </submittedName>
</protein>
<feature type="region of interest" description="Disordered" evidence="1">
    <location>
        <begin position="1"/>
        <end position="52"/>
    </location>
</feature>
<name>A1WSB9_VEREI</name>
<dbReference type="AlphaFoldDB" id="A1WSB9"/>
<organism evidence="2 3">
    <name type="scientific">Verminephrobacter eiseniae (strain EF01-2)</name>
    <dbReference type="NCBI Taxonomy" id="391735"/>
    <lineage>
        <taxon>Bacteria</taxon>
        <taxon>Pseudomonadati</taxon>
        <taxon>Pseudomonadota</taxon>
        <taxon>Betaproteobacteria</taxon>
        <taxon>Burkholderiales</taxon>
        <taxon>Comamonadaceae</taxon>
        <taxon>Verminephrobacter</taxon>
    </lineage>
</organism>
<dbReference type="STRING" id="391735.Veis_4835"/>
<dbReference type="HOGENOM" id="CLU_2025759_0_0_4"/>
<dbReference type="KEGG" id="vei:Veis_4835"/>
<evidence type="ECO:0000313" key="3">
    <source>
        <dbReference type="Proteomes" id="UP000000374"/>
    </source>
</evidence>
<dbReference type="EMBL" id="CP000542">
    <property type="protein sequence ID" value="ABM60526.1"/>
    <property type="molecule type" value="Genomic_DNA"/>
</dbReference>
<evidence type="ECO:0000313" key="2">
    <source>
        <dbReference type="EMBL" id="ABM60526.1"/>
    </source>
</evidence>
<feature type="compositionally biased region" description="Basic and acidic residues" evidence="1">
    <location>
        <begin position="8"/>
        <end position="18"/>
    </location>
</feature>
<proteinExistence type="predicted"/>
<gene>
    <name evidence="2" type="ordered locus">Veis_4835</name>
</gene>
<evidence type="ECO:0000256" key="1">
    <source>
        <dbReference type="SAM" id="MobiDB-lite"/>
    </source>
</evidence>
<sequence length="122" mass="13845">MSIAAHVENLHPHHDGRPCRQRVAPGHPGRRQCGAADRLRPTRPVVPARPPADHTAFGCAHYARRTRHTRIGSVHPPLTEAQTAHQAQAMPRCLIHIKRSPQRHRTVGSHFELYLHERHRPP</sequence>
<accession>A1WSB9</accession>
<dbReference type="Proteomes" id="UP000000374">
    <property type="component" value="Chromosome"/>
</dbReference>
<keyword evidence="3" id="KW-1185">Reference proteome</keyword>
<reference evidence="3" key="1">
    <citation type="submission" date="2006-12" db="EMBL/GenBank/DDBJ databases">
        <title>Complete sequence of chromosome 1 of Verminephrobacter eiseniae EF01-2.</title>
        <authorList>
            <person name="Copeland A."/>
            <person name="Lucas S."/>
            <person name="Lapidus A."/>
            <person name="Barry K."/>
            <person name="Detter J.C."/>
            <person name="Glavina del Rio T."/>
            <person name="Dalin E."/>
            <person name="Tice H."/>
            <person name="Pitluck S."/>
            <person name="Chertkov O."/>
            <person name="Brettin T."/>
            <person name="Bruce D."/>
            <person name="Han C."/>
            <person name="Tapia R."/>
            <person name="Gilna P."/>
            <person name="Schmutz J."/>
            <person name="Larimer F."/>
            <person name="Land M."/>
            <person name="Hauser L."/>
            <person name="Kyrpides N."/>
            <person name="Kim E."/>
            <person name="Stahl D."/>
            <person name="Richardson P."/>
        </authorList>
    </citation>
    <scope>NUCLEOTIDE SEQUENCE [LARGE SCALE GENOMIC DNA]</scope>
    <source>
        <strain evidence="3">EF01-2</strain>
    </source>
</reference>